<reference evidence="7" key="1">
    <citation type="journal article" date="2019" name="Int. J. Syst. Evol. Microbiol.">
        <title>The Global Catalogue of Microorganisms (GCM) 10K type strain sequencing project: providing services to taxonomists for standard genome sequencing and annotation.</title>
        <authorList>
            <consortium name="The Broad Institute Genomics Platform"/>
            <consortium name="The Broad Institute Genome Sequencing Center for Infectious Disease"/>
            <person name="Wu L."/>
            <person name="Ma J."/>
        </authorList>
    </citation>
    <scope>NUCLEOTIDE SEQUENCE [LARGE SCALE GENOMIC DNA]</scope>
    <source>
        <strain evidence="7">CGMCC 1.19029</strain>
    </source>
</reference>
<evidence type="ECO:0000256" key="1">
    <source>
        <dbReference type="ARBA" id="ARBA00004127"/>
    </source>
</evidence>
<name>A0ABV8S279_9BURK</name>
<gene>
    <name evidence="6" type="ORF">ACFO0J_14280</name>
</gene>
<evidence type="ECO:0000256" key="5">
    <source>
        <dbReference type="SAM" id="Phobius"/>
    </source>
</evidence>
<keyword evidence="7" id="KW-1185">Reference proteome</keyword>
<dbReference type="InterPro" id="IPR007318">
    <property type="entry name" value="Phopholipid_MeTrfase"/>
</dbReference>
<dbReference type="Pfam" id="PF04191">
    <property type="entry name" value="PEMT"/>
    <property type="match status" value="1"/>
</dbReference>
<dbReference type="GO" id="GO:0004671">
    <property type="term" value="F:protein C-terminal S-isoprenylcysteine carboxyl O-methyltransferase activity"/>
    <property type="evidence" value="ECO:0007669"/>
    <property type="project" value="UniProtKB-EC"/>
</dbReference>
<keyword evidence="4 5" id="KW-0472">Membrane</keyword>
<feature type="transmembrane region" description="Helical" evidence="5">
    <location>
        <begin position="70"/>
        <end position="90"/>
    </location>
</feature>
<evidence type="ECO:0000256" key="3">
    <source>
        <dbReference type="ARBA" id="ARBA00022989"/>
    </source>
</evidence>
<dbReference type="RefSeq" id="WP_376813761.1">
    <property type="nucleotide sequence ID" value="NZ_JBHSDY010000010.1"/>
</dbReference>
<dbReference type="Proteomes" id="UP001595756">
    <property type="component" value="Unassembled WGS sequence"/>
</dbReference>
<keyword evidence="6" id="KW-0808">Transferase</keyword>
<proteinExistence type="predicted"/>
<evidence type="ECO:0000313" key="7">
    <source>
        <dbReference type="Proteomes" id="UP001595756"/>
    </source>
</evidence>
<keyword evidence="2 5" id="KW-0812">Transmembrane</keyword>
<evidence type="ECO:0000256" key="4">
    <source>
        <dbReference type="ARBA" id="ARBA00023136"/>
    </source>
</evidence>
<organism evidence="6 7">
    <name type="scientific">Castellaniella hirudinis</name>
    <dbReference type="NCBI Taxonomy" id="1144617"/>
    <lineage>
        <taxon>Bacteria</taxon>
        <taxon>Pseudomonadati</taxon>
        <taxon>Pseudomonadota</taxon>
        <taxon>Betaproteobacteria</taxon>
        <taxon>Burkholderiales</taxon>
        <taxon>Alcaligenaceae</taxon>
        <taxon>Castellaniella</taxon>
    </lineage>
</organism>
<comment type="subcellular location">
    <subcellularLocation>
        <location evidence="1">Endomembrane system</location>
        <topology evidence="1">Multi-pass membrane protein</topology>
    </subcellularLocation>
</comment>
<dbReference type="EC" id="2.1.1.334" evidence="6"/>
<keyword evidence="3 5" id="KW-1133">Transmembrane helix</keyword>
<evidence type="ECO:0000313" key="6">
    <source>
        <dbReference type="EMBL" id="MFC4299209.1"/>
    </source>
</evidence>
<comment type="caution">
    <text evidence="6">The sequence shown here is derived from an EMBL/GenBank/DDBJ whole genome shotgun (WGS) entry which is preliminary data.</text>
</comment>
<dbReference type="EMBL" id="JBHSDY010000010">
    <property type="protein sequence ID" value="MFC4299209.1"/>
    <property type="molecule type" value="Genomic_DNA"/>
</dbReference>
<protein>
    <submittedName>
        <fullName evidence="6">Methyltransferase family protein</fullName>
        <ecNumber evidence="6">2.1.1.100</ecNumber>
        <ecNumber evidence="6">2.1.1.334</ecNumber>
    </submittedName>
</protein>
<dbReference type="Gene3D" id="1.20.120.1630">
    <property type="match status" value="1"/>
</dbReference>
<dbReference type="EC" id="2.1.1.100" evidence="6"/>
<feature type="transmembrane region" description="Helical" evidence="5">
    <location>
        <begin position="39"/>
        <end position="58"/>
    </location>
</feature>
<sequence>MSATATPHTTPHPTSAQAPSSLDAVWARLSHAQVLRRRALGILGTLAVLAMPWIGSAWPDEGSVHQGLEWAGLALLVLALLGRCACMLYLGGRKGADLVAEGPYSVSRNPLYVFSMLAVLGIGLQTGSLAVGLVLALAAFGVFRWIVSEEERMLHAAFGAPFEAYCARVPRFLPRWAAWRSPQHVTVDLQGVWKTVRDALPYFLSIPVFEAIEAAQDAGWVHVHLWLY</sequence>
<evidence type="ECO:0000256" key="2">
    <source>
        <dbReference type="ARBA" id="ARBA00022692"/>
    </source>
</evidence>
<feature type="transmembrane region" description="Helical" evidence="5">
    <location>
        <begin position="111"/>
        <end position="143"/>
    </location>
</feature>
<keyword evidence="6" id="KW-0489">Methyltransferase</keyword>
<accession>A0ABV8S279</accession>
<dbReference type="GO" id="GO:0032259">
    <property type="term" value="P:methylation"/>
    <property type="evidence" value="ECO:0007669"/>
    <property type="project" value="UniProtKB-KW"/>
</dbReference>